<protein>
    <submittedName>
        <fullName evidence="1">Uncharacterized protein</fullName>
    </submittedName>
</protein>
<gene>
    <name evidence="1" type="ORF">BDV25DRAFT_135861</name>
</gene>
<organism evidence="1 2">
    <name type="scientific">Aspergillus avenaceus</name>
    <dbReference type="NCBI Taxonomy" id="36643"/>
    <lineage>
        <taxon>Eukaryota</taxon>
        <taxon>Fungi</taxon>
        <taxon>Dikarya</taxon>
        <taxon>Ascomycota</taxon>
        <taxon>Pezizomycotina</taxon>
        <taxon>Eurotiomycetes</taxon>
        <taxon>Eurotiomycetidae</taxon>
        <taxon>Eurotiales</taxon>
        <taxon>Aspergillaceae</taxon>
        <taxon>Aspergillus</taxon>
        <taxon>Aspergillus subgen. Circumdati</taxon>
    </lineage>
</organism>
<accession>A0A5N6U710</accession>
<name>A0A5N6U710_ASPAV</name>
<proteinExistence type="predicted"/>
<dbReference type="EMBL" id="ML742029">
    <property type="protein sequence ID" value="KAE8154427.1"/>
    <property type="molecule type" value="Genomic_DNA"/>
</dbReference>
<evidence type="ECO:0000313" key="1">
    <source>
        <dbReference type="EMBL" id="KAE8154427.1"/>
    </source>
</evidence>
<reference evidence="1 2" key="1">
    <citation type="submission" date="2019-04" db="EMBL/GenBank/DDBJ databases">
        <title>Friends and foes A comparative genomics study of 23 Aspergillus species from section Flavi.</title>
        <authorList>
            <consortium name="DOE Joint Genome Institute"/>
            <person name="Kjaerbolling I."/>
            <person name="Vesth T."/>
            <person name="Frisvad J.C."/>
            <person name="Nybo J.L."/>
            <person name="Theobald S."/>
            <person name="Kildgaard S."/>
            <person name="Isbrandt T."/>
            <person name="Kuo A."/>
            <person name="Sato A."/>
            <person name="Lyhne E.K."/>
            <person name="Kogle M.E."/>
            <person name="Wiebenga A."/>
            <person name="Kun R.S."/>
            <person name="Lubbers R.J."/>
            <person name="Makela M.R."/>
            <person name="Barry K."/>
            <person name="Chovatia M."/>
            <person name="Clum A."/>
            <person name="Daum C."/>
            <person name="Haridas S."/>
            <person name="He G."/>
            <person name="LaButti K."/>
            <person name="Lipzen A."/>
            <person name="Mondo S."/>
            <person name="Riley R."/>
            <person name="Salamov A."/>
            <person name="Simmons B.A."/>
            <person name="Magnuson J.K."/>
            <person name="Henrissat B."/>
            <person name="Mortensen U.H."/>
            <person name="Larsen T.O."/>
            <person name="Devries R.P."/>
            <person name="Grigoriev I.V."/>
            <person name="Machida M."/>
            <person name="Baker S.E."/>
            <person name="Andersen M.R."/>
        </authorList>
    </citation>
    <scope>NUCLEOTIDE SEQUENCE [LARGE SCALE GENOMIC DNA]</scope>
    <source>
        <strain evidence="1 2">IBT 18842</strain>
    </source>
</reference>
<dbReference type="Proteomes" id="UP000325780">
    <property type="component" value="Unassembled WGS sequence"/>
</dbReference>
<sequence length="133" mass="14535">MSKQIPIVIIGRTTKIGDTVTEILKPEYEVTHLFLTPESAKAEIPPLLGKEGKSPAAIVMGGGYTEGDFEDIKSFCTGVEKRGVSWVKVDPSKTPAGVKIGPEYASLVARRTKERLDELVRKQEIGDGKVYFV</sequence>
<dbReference type="OrthoDB" id="3649348at2759"/>
<keyword evidence="2" id="KW-1185">Reference proteome</keyword>
<dbReference type="AlphaFoldDB" id="A0A5N6U710"/>
<evidence type="ECO:0000313" key="2">
    <source>
        <dbReference type="Proteomes" id="UP000325780"/>
    </source>
</evidence>